<keyword evidence="1" id="KW-0472">Membrane</keyword>
<accession>A0ABX0I358</accession>
<comment type="caution">
    <text evidence="2">The sequence shown here is derived from an EMBL/GenBank/DDBJ whole genome shotgun (WGS) entry which is preliminary data.</text>
</comment>
<gene>
    <name evidence="2" type="ORF">G4D72_05745</name>
</gene>
<feature type="transmembrane region" description="Helical" evidence="1">
    <location>
        <begin position="111"/>
        <end position="139"/>
    </location>
</feature>
<evidence type="ECO:0000313" key="2">
    <source>
        <dbReference type="EMBL" id="NHM01612.1"/>
    </source>
</evidence>
<dbReference type="RefSeq" id="WP_166076671.1">
    <property type="nucleotide sequence ID" value="NZ_JAAJBT010000002.1"/>
</dbReference>
<reference evidence="2 3" key="1">
    <citation type="submission" date="2020-02" db="EMBL/GenBank/DDBJ databases">
        <authorList>
            <person name="Chen W.-M."/>
        </authorList>
    </citation>
    <scope>NUCLEOTIDE SEQUENCE [LARGE SCALE GENOMIC DNA]</scope>
    <source>
        <strain evidence="2 3">KDG-16</strain>
    </source>
</reference>
<keyword evidence="1" id="KW-0812">Transmembrane</keyword>
<keyword evidence="3" id="KW-1185">Reference proteome</keyword>
<evidence type="ECO:0000313" key="3">
    <source>
        <dbReference type="Proteomes" id="UP000800984"/>
    </source>
</evidence>
<keyword evidence="1" id="KW-1133">Transmembrane helix</keyword>
<organism evidence="2 3">
    <name type="scientific">Flavobacterium difficile</name>
    <dbReference type="NCBI Taxonomy" id="2709659"/>
    <lineage>
        <taxon>Bacteria</taxon>
        <taxon>Pseudomonadati</taxon>
        <taxon>Bacteroidota</taxon>
        <taxon>Flavobacteriia</taxon>
        <taxon>Flavobacteriales</taxon>
        <taxon>Flavobacteriaceae</taxon>
        <taxon>Flavobacterium</taxon>
    </lineage>
</organism>
<evidence type="ECO:0000256" key="1">
    <source>
        <dbReference type="SAM" id="Phobius"/>
    </source>
</evidence>
<protein>
    <recommendedName>
        <fullName evidence="4">DUF3592 domain-containing protein</fullName>
    </recommendedName>
</protein>
<proteinExistence type="predicted"/>
<sequence length="147" mass="17610">MAFVLLFCLGYALVLYCLKKEELKEYTTYDAKVIGFTNVTVSESVPSTRGHASNYTYSRDIPIIEYKNKEGKIISYEDGNRVLFSSFELNEKIKVLENKENKYKVKICSFFYFWFHIYEFVLFIFLLFIFYVFISVFVFRDFYISDF</sequence>
<dbReference type="Proteomes" id="UP000800984">
    <property type="component" value="Unassembled WGS sequence"/>
</dbReference>
<evidence type="ECO:0008006" key="4">
    <source>
        <dbReference type="Google" id="ProtNLM"/>
    </source>
</evidence>
<dbReference type="EMBL" id="JAAJBT010000002">
    <property type="protein sequence ID" value="NHM01612.1"/>
    <property type="molecule type" value="Genomic_DNA"/>
</dbReference>
<name>A0ABX0I358_9FLAO</name>